<protein>
    <recommendedName>
        <fullName evidence="1">DUF4236 domain-containing protein</fullName>
    </recommendedName>
</protein>
<name>A0A5K7WX34_9BACL</name>
<evidence type="ECO:0000259" key="1">
    <source>
        <dbReference type="Pfam" id="PF14020"/>
    </source>
</evidence>
<evidence type="ECO:0000313" key="2">
    <source>
        <dbReference type="EMBL" id="BBN98299.1"/>
    </source>
</evidence>
<dbReference type="Proteomes" id="UP000326951">
    <property type="component" value="Chromosome"/>
</dbReference>
<dbReference type="InterPro" id="IPR025330">
    <property type="entry name" value="DUF4236"/>
</dbReference>
<organism evidence="2 3">
    <name type="scientific">Sporolactobacillus terrae</name>
    <dbReference type="NCBI Taxonomy" id="269673"/>
    <lineage>
        <taxon>Bacteria</taxon>
        <taxon>Bacillati</taxon>
        <taxon>Bacillota</taxon>
        <taxon>Bacilli</taxon>
        <taxon>Bacillales</taxon>
        <taxon>Sporolactobacillaceae</taxon>
        <taxon>Sporolactobacillus</taxon>
    </lineage>
</organism>
<dbReference type="AlphaFoldDB" id="A0A5K7WX34"/>
<accession>A0A5K7WX34</accession>
<gene>
    <name evidence="2" type="ORF">St703_10040</name>
</gene>
<reference evidence="2 3" key="1">
    <citation type="submission" date="2019-09" db="EMBL/GenBank/DDBJ databases">
        <title>Complete genome sequence of Sporolactobacillus terrae 70-3.</title>
        <authorList>
            <person name="Tanaka N."/>
            <person name="Shiwa Y."/>
            <person name="Fujita N."/>
            <person name="Tanasupawat S."/>
        </authorList>
    </citation>
    <scope>NUCLEOTIDE SEQUENCE [LARGE SCALE GENOMIC DNA]</scope>
    <source>
        <strain evidence="2 3">70-3</strain>
    </source>
</reference>
<dbReference type="Pfam" id="PF14020">
    <property type="entry name" value="DUF4236"/>
    <property type="match status" value="1"/>
</dbReference>
<dbReference type="EMBL" id="AP021853">
    <property type="protein sequence ID" value="BBN98299.1"/>
    <property type="molecule type" value="Genomic_DNA"/>
</dbReference>
<dbReference type="RefSeq" id="WP_152080366.1">
    <property type="nucleotide sequence ID" value="NZ_AP021853.1"/>
</dbReference>
<feature type="domain" description="DUF4236" evidence="1">
    <location>
        <begin position="4"/>
        <end position="59"/>
    </location>
</feature>
<sequence>MARLHYNKRIPIIKNLLYLNYSSGRGWSLSFGPPGVKINYGINDHKKQVSFGKGGFRYRKTISSGRQSVQQQEPIRYQPSSAKIDKMVSKYVKRHYDLSSCVMKALDTDPEMPSAWPHGVQITDKHGHKEIAYFDYHTNEVRAFSFPD</sequence>
<evidence type="ECO:0000313" key="3">
    <source>
        <dbReference type="Proteomes" id="UP000326951"/>
    </source>
</evidence>
<proteinExistence type="predicted"/>